<organism evidence="1 2">
    <name type="scientific">Rhodocollybia butyracea</name>
    <dbReference type="NCBI Taxonomy" id="206335"/>
    <lineage>
        <taxon>Eukaryota</taxon>
        <taxon>Fungi</taxon>
        <taxon>Dikarya</taxon>
        <taxon>Basidiomycota</taxon>
        <taxon>Agaricomycotina</taxon>
        <taxon>Agaricomycetes</taxon>
        <taxon>Agaricomycetidae</taxon>
        <taxon>Agaricales</taxon>
        <taxon>Marasmiineae</taxon>
        <taxon>Omphalotaceae</taxon>
        <taxon>Rhodocollybia</taxon>
    </lineage>
</organism>
<evidence type="ECO:0000313" key="1">
    <source>
        <dbReference type="EMBL" id="KAF9071331.1"/>
    </source>
</evidence>
<protein>
    <recommendedName>
        <fullName evidence="3">Myb/SANT-like domain-containing protein</fullName>
    </recommendedName>
</protein>
<feature type="non-terminal residue" evidence="1">
    <location>
        <position position="1"/>
    </location>
</feature>
<name>A0A9P5PS86_9AGAR</name>
<sequence>HRSEMGDGFNFRMKTFTAASEVMETKRTTGGEKDRDSCKAKWGKLKEAYEAIMKIKTYSGWGPWSDKHGAGITALTADVRERFVIKTKAAKPFLNNSWVYLSKMEQIM</sequence>
<accession>A0A9P5PS86</accession>
<dbReference type="Proteomes" id="UP000772434">
    <property type="component" value="Unassembled WGS sequence"/>
</dbReference>
<gene>
    <name evidence="1" type="ORF">BDP27DRAFT_1149519</name>
</gene>
<dbReference type="EMBL" id="JADNRY010000033">
    <property type="protein sequence ID" value="KAF9071331.1"/>
    <property type="molecule type" value="Genomic_DNA"/>
</dbReference>
<dbReference type="AlphaFoldDB" id="A0A9P5PS86"/>
<proteinExistence type="predicted"/>
<reference evidence="1" key="1">
    <citation type="submission" date="2020-11" db="EMBL/GenBank/DDBJ databases">
        <authorList>
            <consortium name="DOE Joint Genome Institute"/>
            <person name="Ahrendt S."/>
            <person name="Riley R."/>
            <person name="Andreopoulos W."/>
            <person name="Labutti K."/>
            <person name="Pangilinan J."/>
            <person name="Ruiz-Duenas F.J."/>
            <person name="Barrasa J.M."/>
            <person name="Sanchez-Garcia M."/>
            <person name="Camarero S."/>
            <person name="Miyauchi S."/>
            <person name="Serrano A."/>
            <person name="Linde D."/>
            <person name="Babiker R."/>
            <person name="Drula E."/>
            <person name="Ayuso-Fernandez I."/>
            <person name="Pacheco R."/>
            <person name="Padilla G."/>
            <person name="Ferreira P."/>
            <person name="Barriuso J."/>
            <person name="Kellner H."/>
            <person name="Castanera R."/>
            <person name="Alfaro M."/>
            <person name="Ramirez L."/>
            <person name="Pisabarro A.G."/>
            <person name="Kuo A."/>
            <person name="Tritt A."/>
            <person name="Lipzen A."/>
            <person name="He G."/>
            <person name="Yan M."/>
            <person name="Ng V."/>
            <person name="Cullen D."/>
            <person name="Martin F."/>
            <person name="Rosso M.-N."/>
            <person name="Henrissat B."/>
            <person name="Hibbett D."/>
            <person name="Martinez A.T."/>
            <person name="Grigoriev I.V."/>
        </authorList>
    </citation>
    <scope>NUCLEOTIDE SEQUENCE</scope>
    <source>
        <strain evidence="1">AH 40177</strain>
    </source>
</reference>
<keyword evidence="2" id="KW-1185">Reference proteome</keyword>
<feature type="non-terminal residue" evidence="1">
    <location>
        <position position="108"/>
    </location>
</feature>
<evidence type="ECO:0008006" key="3">
    <source>
        <dbReference type="Google" id="ProtNLM"/>
    </source>
</evidence>
<dbReference type="OrthoDB" id="3186724at2759"/>
<comment type="caution">
    <text evidence="1">The sequence shown here is derived from an EMBL/GenBank/DDBJ whole genome shotgun (WGS) entry which is preliminary data.</text>
</comment>
<evidence type="ECO:0000313" key="2">
    <source>
        <dbReference type="Proteomes" id="UP000772434"/>
    </source>
</evidence>